<organism evidence="2">
    <name type="scientific">Collinsella aerofaciens</name>
    <dbReference type="NCBI Taxonomy" id="74426"/>
    <lineage>
        <taxon>Bacteria</taxon>
        <taxon>Bacillati</taxon>
        <taxon>Actinomycetota</taxon>
        <taxon>Coriobacteriia</taxon>
        <taxon>Coriobacteriales</taxon>
        <taxon>Coriobacteriaceae</taxon>
        <taxon>Collinsella</taxon>
    </lineage>
</organism>
<evidence type="ECO:0000256" key="1">
    <source>
        <dbReference type="SAM" id="Phobius"/>
    </source>
</evidence>
<keyword evidence="1" id="KW-0812">Transmembrane</keyword>
<accession>A0A6N2YJ75</accession>
<keyword evidence="1" id="KW-1133">Transmembrane helix</keyword>
<dbReference type="EMBL" id="CACRTW010000003">
    <property type="protein sequence ID" value="VYT65908.1"/>
    <property type="molecule type" value="Genomic_DNA"/>
</dbReference>
<dbReference type="RefSeq" id="WP_156597216.1">
    <property type="nucleotide sequence ID" value="NZ_CACRTW010000003.1"/>
</dbReference>
<evidence type="ECO:0000313" key="2">
    <source>
        <dbReference type="EMBL" id="VYT65908.1"/>
    </source>
</evidence>
<sequence>MKWNELAELVCAFISLLVTAIIGMKQYCQSKRMEEFERRQDERDERRHAEGNRTKAVEFISRYYSDRGLIPLCAVAAMHSDLFYYSREMYRSFCCLTPEVQNLILEYCNLDLRVRKEKDLFNRCIAAIENDLRDRFPKDEPAFYGNGKYVLRSLDRYAGEKIPAVRIGRLPKCLDAFRPISDNCTPEYDLFIIEVLSSAFESQDASLTPISCLEKAYCFESSSEIEACRFASTVAFYAATYGSGDEVNDKDYGCPGGFDGERIETMEDLFLLAVFQIYTKLLLPNEG</sequence>
<keyword evidence="1" id="KW-0472">Membrane</keyword>
<gene>
    <name evidence="2" type="ORF">CALFYP39_00245</name>
</gene>
<name>A0A6N2YJ75_9ACTN</name>
<dbReference type="AlphaFoldDB" id="A0A6N2YJ75"/>
<feature type="transmembrane region" description="Helical" evidence="1">
    <location>
        <begin position="6"/>
        <end position="24"/>
    </location>
</feature>
<proteinExistence type="predicted"/>
<protein>
    <submittedName>
        <fullName evidence="2">Uncharacterized protein</fullName>
    </submittedName>
</protein>
<reference evidence="2" key="1">
    <citation type="submission" date="2019-11" db="EMBL/GenBank/DDBJ databases">
        <authorList>
            <person name="Feng L."/>
        </authorList>
    </citation>
    <scope>NUCLEOTIDE SEQUENCE</scope>
    <source>
        <strain evidence="2">CaerofaciensLFYP39</strain>
    </source>
</reference>